<dbReference type="Proteomes" id="UP001159363">
    <property type="component" value="Chromosome 10"/>
</dbReference>
<protein>
    <submittedName>
        <fullName evidence="2">Uncharacterized protein</fullName>
    </submittedName>
</protein>
<organism evidence="2 3">
    <name type="scientific">Dryococelus australis</name>
    <dbReference type="NCBI Taxonomy" id="614101"/>
    <lineage>
        <taxon>Eukaryota</taxon>
        <taxon>Metazoa</taxon>
        <taxon>Ecdysozoa</taxon>
        <taxon>Arthropoda</taxon>
        <taxon>Hexapoda</taxon>
        <taxon>Insecta</taxon>
        <taxon>Pterygota</taxon>
        <taxon>Neoptera</taxon>
        <taxon>Polyneoptera</taxon>
        <taxon>Phasmatodea</taxon>
        <taxon>Verophasmatodea</taxon>
        <taxon>Anareolatae</taxon>
        <taxon>Phasmatidae</taxon>
        <taxon>Eurycanthinae</taxon>
        <taxon>Dryococelus</taxon>
    </lineage>
</organism>
<reference evidence="2 3" key="1">
    <citation type="submission" date="2023-02" db="EMBL/GenBank/DDBJ databases">
        <title>LHISI_Scaffold_Assembly.</title>
        <authorList>
            <person name="Stuart O.P."/>
            <person name="Cleave R."/>
            <person name="Magrath M.J.L."/>
            <person name="Mikheyev A.S."/>
        </authorList>
    </citation>
    <scope>NUCLEOTIDE SEQUENCE [LARGE SCALE GENOMIC DNA]</scope>
    <source>
        <strain evidence="2">Daus_M_001</strain>
        <tissue evidence="2">Leg muscle</tissue>
    </source>
</reference>
<gene>
    <name evidence="2" type="ORF">PR048_026141</name>
</gene>
<evidence type="ECO:0000256" key="1">
    <source>
        <dbReference type="SAM" id="MobiDB-lite"/>
    </source>
</evidence>
<feature type="region of interest" description="Disordered" evidence="1">
    <location>
        <begin position="125"/>
        <end position="152"/>
    </location>
</feature>
<feature type="region of interest" description="Disordered" evidence="1">
    <location>
        <begin position="83"/>
        <end position="106"/>
    </location>
</feature>
<evidence type="ECO:0000313" key="3">
    <source>
        <dbReference type="Proteomes" id="UP001159363"/>
    </source>
</evidence>
<name>A0ABQ9GKI4_9NEOP</name>
<dbReference type="EMBL" id="JARBHB010000011">
    <property type="protein sequence ID" value="KAJ8872535.1"/>
    <property type="molecule type" value="Genomic_DNA"/>
</dbReference>
<comment type="caution">
    <text evidence="2">The sequence shown here is derived from an EMBL/GenBank/DDBJ whole genome shotgun (WGS) entry which is preliminary data.</text>
</comment>
<proteinExistence type="predicted"/>
<feature type="compositionally biased region" description="Basic and acidic residues" evidence="1">
    <location>
        <begin position="1"/>
        <end position="11"/>
    </location>
</feature>
<feature type="compositionally biased region" description="Polar residues" evidence="1">
    <location>
        <begin position="129"/>
        <end position="141"/>
    </location>
</feature>
<accession>A0ABQ9GKI4</accession>
<keyword evidence="3" id="KW-1185">Reference proteome</keyword>
<sequence>MEGQKKWENPEKTCNQRHRSARFPLAEIREATPLGIEPGSPRWNARSLITTPSRPLQFKSLCPQQWLSPSHLLLDLQWWSPNSQPSTPRSTTMVEPQTYTHSPTTIVEPQPYTLRCTTTKVEPQLYTPRPTTMVESQSYTPMLTAPMVEPQT</sequence>
<feature type="region of interest" description="Disordered" evidence="1">
    <location>
        <begin position="1"/>
        <end position="22"/>
    </location>
</feature>
<evidence type="ECO:0000313" key="2">
    <source>
        <dbReference type="EMBL" id="KAJ8872535.1"/>
    </source>
</evidence>